<proteinExistence type="predicted"/>
<protein>
    <submittedName>
        <fullName evidence="1">Uncharacterized protein</fullName>
    </submittedName>
</protein>
<evidence type="ECO:0000313" key="1">
    <source>
        <dbReference type="EMBL" id="OCA17630.1"/>
    </source>
</evidence>
<sequence>MVRHSPPPLERSYYTTGFSPHISAVSASTNVSAKVQKLLALVDKPFFRSLKIGVSKNH</sequence>
<dbReference type="EMBL" id="KV460483">
    <property type="protein sequence ID" value="OCA17630.1"/>
    <property type="molecule type" value="Genomic_DNA"/>
</dbReference>
<dbReference type="AlphaFoldDB" id="A0A1B8Y3W5"/>
<gene>
    <name evidence="1" type="ORF">XENTR_v90026930mg</name>
</gene>
<accession>A0A1B8Y3W5</accession>
<name>A0A1B8Y3W5_XENTR</name>
<reference evidence="1" key="3">
    <citation type="submission" date="2016-05" db="EMBL/GenBank/DDBJ databases">
        <title>WGS assembly of Xenopus tropicalis.</title>
        <authorList>
            <person name="Sessions A."/>
            <person name="Jenkins J."/>
            <person name="Mitros T."/>
            <person name="Lyons J.T."/>
            <person name="Dichmann D.S."/>
            <person name="Robert J."/>
            <person name="Harland R.M."/>
            <person name="Rokhsar D.S."/>
        </authorList>
    </citation>
    <scope>NUCLEOTIDE SEQUENCE</scope>
    <source>
        <strain evidence="1">Nigerian</strain>
    </source>
</reference>
<reference evidence="1" key="1">
    <citation type="submission" date="2009-11" db="EMBL/GenBank/DDBJ databases">
        <authorList>
            <consortium name="US DOE Joint Genome Institute (JGI-PGF)"/>
            <person name="Ottilar R."/>
            <person name="Schmutz J."/>
            <person name="Salamov A."/>
            <person name="Cheng J.F."/>
            <person name="Lucas S."/>
            <person name="Pitluck S."/>
            <person name="Gundlach H."/>
            <person name="Guo Y."/>
            <person name="Haberer G."/>
            <person name="Nasrallah J."/>
            <person name="Mayer K.F.X."/>
            <person name="van de Peer Y."/>
            <person name="Weigel D."/>
            <person name="Grigoriev I.V."/>
        </authorList>
    </citation>
    <scope>NUCLEOTIDE SEQUENCE</scope>
    <source>
        <strain evidence="1">Nigerian</strain>
    </source>
</reference>
<organism evidence="1">
    <name type="scientific">Xenopus tropicalis</name>
    <name type="common">Western clawed frog</name>
    <name type="synonym">Silurana tropicalis</name>
    <dbReference type="NCBI Taxonomy" id="8364"/>
    <lineage>
        <taxon>Eukaryota</taxon>
        <taxon>Metazoa</taxon>
        <taxon>Chordata</taxon>
        <taxon>Craniata</taxon>
        <taxon>Vertebrata</taxon>
        <taxon>Euteleostomi</taxon>
        <taxon>Amphibia</taxon>
        <taxon>Batrachia</taxon>
        <taxon>Anura</taxon>
        <taxon>Pipoidea</taxon>
        <taxon>Pipidae</taxon>
        <taxon>Xenopodinae</taxon>
        <taxon>Xenopus</taxon>
        <taxon>Silurana</taxon>
    </lineage>
</organism>
<reference evidence="1" key="2">
    <citation type="journal article" date="2010" name="Science">
        <title>The genome of the Western clawed frog Xenopus tropicalis.</title>
        <authorList>
            <person name="Hellsten U."/>
            <person name="Harland R.M."/>
            <person name="Gilchrist M.J."/>
            <person name="Hendrix D."/>
            <person name="Jurka J."/>
            <person name="Kapitonov V."/>
            <person name="Ovcharenko I."/>
            <person name="Putnam N.H."/>
            <person name="Shu S."/>
            <person name="Taher L."/>
            <person name="Blitz I.L."/>
            <person name="Blumberg B."/>
            <person name="Dichmann D.S."/>
            <person name="Dubchak I."/>
            <person name="Amaya E."/>
            <person name="Detter J.C."/>
            <person name="Fletcher R."/>
            <person name="Gerhard D.S."/>
            <person name="Goodstein D."/>
            <person name="Graves T."/>
            <person name="Grigoriev I.V."/>
            <person name="Grimwood J."/>
            <person name="Kawashima T."/>
            <person name="Lindquist E."/>
            <person name="Lucas S.M."/>
            <person name="Mead P.E."/>
            <person name="Mitros T."/>
            <person name="Ogino H."/>
            <person name="Ohta Y."/>
            <person name="Poliakov A.V."/>
            <person name="Pollet N."/>
            <person name="Robert J."/>
            <person name="Salamov A."/>
            <person name="Sater A.K."/>
            <person name="Schmutz J."/>
            <person name="Terry A."/>
            <person name="Vize P.D."/>
            <person name="Warren W.C."/>
            <person name="Wells D."/>
            <person name="Wills A."/>
            <person name="Wilson R.K."/>
            <person name="Zimmerman L.B."/>
            <person name="Zorn A.M."/>
            <person name="Grainger R."/>
            <person name="Grammer T."/>
            <person name="Khokha M.K."/>
            <person name="Richardson P.M."/>
            <person name="Rokhsar D.S."/>
        </authorList>
    </citation>
    <scope>NUCLEOTIDE SEQUENCE [LARGE SCALE GENOMIC DNA]</scope>
    <source>
        <strain evidence="1">Nigerian</strain>
    </source>
</reference>